<name>E9NII2_9CAUD</name>
<evidence type="ECO:0000313" key="2">
    <source>
        <dbReference type="EMBL" id="ADU79208.1"/>
    </source>
</evidence>
<reference evidence="2 3" key="1">
    <citation type="submission" date="2010-11" db="EMBL/GenBank/DDBJ databases">
        <title>Complete nucleotide sequence of the bacteriophage EcP1, a new member of the N4-like viruses.</title>
        <authorList>
            <person name="Zhu J."/>
            <person name="Rao X."/>
            <person name="Tan Y."/>
            <person name="Hu Z."/>
            <person name="Xiong K."/>
            <person name="Chen Z."/>
            <person name="Li S."/>
            <person name="Yang J."/>
            <person name="Jin X."/>
            <person name="Chen Y."/>
            <person name="Hu F."/>
        </authorList>
    </citation>
    <scope>NUCLEOTIDE SEQUENCE [LARGE SCALE GENOMIC DNA]</scope>
</reference>
<evidence type="ECO:0000313" key="3">
    <source>
        <dbReference type="Proteomes" id="UP000007263"/>
    </source>
</evidence>
<dbReference type="KEGG" id="vg:14006836"/>
<accession>E9NII2</accession>
<dbReference type="OrthoDB" id="7031at10239"/>
<feature type="region of interest" description="Disordered" evidence="1">
    <location>
        <begin position="309"/>
        <end position="350"/>
    </location>
</feature>
<dbReference type="RefSeq" id="YP_007003180.1">
    <property type="nucleotide sequence ID" value="NC_019485.1"/>
</dbReference>
<dbReference type="GeneID" id="14006836"/>
<feature type="compositionally biased region" description="Polar residues" evidence="1">
    <location>
        <begin position="309"/>
        <end position="320"/>
    </location>
</feature>
<proteinExistence type="predicted"/>
<gene>
    <name evidence="2" type="ORF">EcP1_gp57</name>
</gene>
<keyword evidence="3" id="KW-1185">Reference proteome</keyword>
<organism evidence="2 3">
    <name type="scientific">Enterobacter phage EcP1</name>
    <dbReference type="NCBI Taxonomy" id="942016"/>
    <lineage>
        <taxon>Viruses</taxon>
        <taxon>Duplodnaviria</taxon>
        <taxon>Heunggongvirae</taxon>
        <taxon>Uroviricota</taxon>
        <taxon>Caudoviricetes</taxon>
        <taxon>Schitoviridae</taxon>
        <taxon>Eceepunavirus</taxon>
        <taxon>Eceepunavirus EcP1</taxon>
    </lineage>
</organism>
<feature type="compositionally biased region" description="Basic and acidic residues" evidence="1">
    <location>
        <begin position="328"/>
        <end position="340"/>
    </location>
</feature>
<sequence>MTLENIENMSDADFANASFSSVPSFAPSNDGALPIEEPEKETPESEPENNPAEPQEPEIKPEPELDNQEEKPVTTEEENKPEQENEEEQEDNKPEESNEPEIDWSLISKPFKANGHDMQVNTPEEAVRLMQKGANYEHKMQQIKPAQKVFETLKEQGLTDPDVLNLMIECRKGNKEAIAKLISDSGIDPLDLNLDGSTEYKAKDYQVSDKQIELKETLDSVSALPKGLETINMIAKDSEWQDSAGIIAEKPALITDIAKMKESGIFDKVMNMVRREKTLGNPSLNNVPMIQAYGMVLSYMQQQNLLGTENSQPVTGQQPIARQPAPSKVEKNQSLNDKRKAAAPTKQAPTVVKDEVALEEVVGMSDEEFLKAAGKFK</sequence>
<dbReference type="Proteomes" id="UP000007263">
    <property type="component" value="Segment"/>
</dbReference>
<dbReference type="EMBL" id="HQ641380">
    <property type="protein sequence ID" value="ADU79208.1"/>
    <property type="molecule type" value="Genomic_DNA"/>
</dbReference>
<evidence type="ECO:0008006" key="4">
    <source>
        <dbReference type="Google" id="ProtNLM"/>
    </source>
</evidence>
<feature type="compositionally biased region" description="Basic and acidic residues" evidence="1">
    <location>
        <begin position="57"/>
        <end position="83"/>
    </location>
</feature>
<feature type="compositionally biased region" description="Acidic residues" evidence="1">
    <location>
        <begin position="36"/>
        <end position="47"/>
    </location>
</feature>
<evidence type="ECO:0000256" key="1">
    <source>
        <dbReference type="SAM" id="MobiDB-lite"/>
    </source>
</evidence>
<feature type="region of interest" description="Disordered" evidence="1">
    <location>
        <begin position="18"/>
        <end position="103"/>
    </location>
</feature>
<protein>
    <recommendedName>
        <fullName evidence="4">Tape measure protein</fullName>
    </recommendedName>
</protein>
<feature type="compositionally biased region" description="Low complexity" evidence="1">
    <location>
        <begin position="18"/>
        <end position="29"/>
    </location>
</feature>